<dbReference type="EMBL" id="OW152837">
    <property type="protein sequence ID" value="CAH2058412.1"/>
    <property type="molecule type" value="Genomic_DNA"/>
</dbReference>
<feature type="non-terminal residue" evidence="1">
    <location>
        <position position="103"/>
    </location>
</feature>
<reference evidence="1" key="1">
    <citation type="submission" date="2022-03" db="EMBL/GenBank/DDBJ databases">
        <authorList>
            <person name="Martin H S."/>
        </authorList>
    </citation>
    <scope>NUCLEOTIDE SEQUENCE</scope>
</reference>
<keyword evidence="2" id="KW-1185">Reference proteome</keyword>
<dbReference type="Proteomes" id="UP000837857">
    <property type="component" value="Chromosome 25"/>
</dbReference>
<evidence type="ECO:0000313" key="1">
    <source>
        <dbReference type="EMBL" id="CAH2058412.1"/>
    </source>
</evidence>
<gene>
    <name evidence="1" type="ORF">IPOD504_LOCUS10578</name>
</gene>
<evidence type="ECO:0000313" key="2">
    <source>
        <dbReference type="Proteomes" id="UP000837857"/>
    </source>
</evidence>
<protein>
    <submittedName>
        <fullName evidence="1">Uncharacterized protein</fullName>
    </submittedName>
</protein>
<proteinExistence type="predicted"/>
<organism evidence="1 2">
    <name type="scientific">Iphiclides podalirius</name>
    <name type="common">scarce swallowtail</name>
    <dbReference type="NCBI Taxonomy" id="110791"/>
    <lineage>
        <taxon>Eukaryota</taxon>
        <taxon>Metazoa</taxon>
        <taxon>Ecdysozoa</taxon>
        <taxon>Arthropoda</taxon>
        <taxon>Hexapoda</taxon>
        <taxon>Insecta</taxon>
        <taxon>Pterygota</taxon>
        <taxon>Neoptera</taxon>
        <taxon>Endopterygota</taxon>
        <taxon>Lepidoptera</taxon>
        <taxon>Glossata</taxon>
        <taxon>Ditrysia</taxon>
        <taxon>Papilionoidea</taxon>
        <taxon>Papilionidae</taxon>
        <taxon>Papilioninae</taxon>
        <taxon>Iphiclides</taxon>
    </lineage>
</organism>
<accession>A0ABN8IIG6</accession>
<sequence>MWCGYRQKSRQANINNGSVANGCPAKVGRLLTGTPSGPLAAEPHPNLDLDTDQFDQLHSGSGEEMDEIKPLIPKAGNKLSNKNGVCINNKRRSNATGEQFVNV</sequence>
<name>A0ABN8IIG6_9NEOP</name>